<evidence type="ECO:0000313" key="1">
    <source>
        <dbReference type="EMBL" id="MFD0963987.1"/>
    </source>
</evidence>
<dbReference type="Pfam" id="PF10504">
    <property type="entry name" value="DUF2452"/>
    <property type="match status" value="1"/>
</dbReference>
<dbReference type="RefSeq" id="WP_377715262.1">
    <property type="nucleotide sequence ID" value="NZ_JBHTJM010000008.1"/>
</dbReference>
<reference evidence="2" key="1">
    <citation type="journal article" date="2019" name="Int. J. Syst. Evol. Microbiol.">
        <title>The Global Catalogue of Microorganisms (GCM) 10K type strain sequencing project: providing services to taxonomists for standard genome sequencing and annotation.</title>
        <authorList>
            <consortium name="The Broad Institute Genomics Platform"/>
            <consortium name="The Broad Institute Genome Sequencing Center for Infectious Disease"/>
            <person name="Wu L."/>
            <person name="Ma J."/>
        </authorList>
    </citation>
    <scope>NUCLEOTIDE SEQUENCE [LARGE SCALE GENOMIC DNA]</scope>
    <source>
        <strain evidence="2">CCUG 62114</strain>
    </source>
</reference>
<sequence length="136" mass="16136">MNKSKKQDQIVFNEEKQQYDAFLKDYITDISGPKIELPDVVSWKSNNIYTANKYFISGFEDIKKSYDTLMEVYQYNAMIYEAKYSFEPIVGNVYHVYKKSDGTVFLSILQPNECNFNYVGSFRLNSDKVWKKIERR</sequence>
<accession>A0ABW3I2Y7</accession>
<keyword evidence="2" id="KW-1185">Reference proteome</keyword>
<organism evidence="1 2">
    <name type="scientific">Pseudofulvibacter geojedonensis</name>
    <dbReference type="NCBI Taxonomy" id="1123758"/>
    <lineage>
        <taxon>Bacteria</taxon>
        <taxon>Pseudomonadati</taxon>
        <taxon>Bacteroidota</taxon>
        <taxon>Flavobacteriia</taxon>
        <taxon>Flavobacteriales</taxon>
        <taxon>Flavobacteriaceae</taxon>
        <taxon>Pseudofulvibacter</taxon>
    </lineage>
</organism>
<evidence type="ECO:0000313" key="2">
    <source>
        <dbReference type="Proteomes" id="UP001596997"/>
    </source>
</evidence>
<dbReference type="InterPro" id="IPR019534">
    <property type="entry name" value="DUF2452"/>
</dbReference>
<dbReference type="EMBL" id="JBHTJM010000008">
    <property type="protein sequence ID" value="MFD0963987.1"/>
    <property type="molecule type" value="Genomic_DNA"/>
</dbReference>
<proteinExistence type="predicted"/>
<protein>
    <submittedName>
        <fullName evidence="1">DUF2452 domain-containing protein</fullName>
    </submittedName>
</protein>
<dbReference type="Proteomes" id="UP001596997">
    <property type="component" value="Unassembled WGS sequence"/>
</dbReference>
<name>A0ABW3I2Y7_9FLAO</name>
<gene>
    <name evidence="1" type="ORF">ACFQ1O_08235</name>
</gene>
<comment type="caution">
    <text evidence="1">The sequence shown here is derived from an EMBL/GenBank/DDBJ whole genome shotgun (WGS) entry which is preliminary data.</text>
</comment>